<sequence length="458" mass="51082">MLKISQLIAYFILLSAVFLLPASLRGELVFLSAQSEVLTQTQEREILEKQLRELEGQIANIENDITKTQQEKDTLNNRIAILRNQLRRLDLQIEQSNILIGDLRSQIQDTSLSIERTSAEVEKAKDQIAEVLRHMYEESQKSKIEIVLTSGTLSDFFSSLAALAAVNVRLDELRGNLEELNDYLNNQQTALQSEKESEENFVKIQLLQKQESQALQVQTQQLLTETQGREVEYQRMLADTQRRAKEIRNRIFELIGVPDAPTFGEAVEIAKWAGAQAGVRPALLLAILTQESNLGKNVGQCNVADTTSGASVGINTGRRFSNGMHPKRDLPPFLVITRDLQRDPLSTPVSCPIAGLGGYGGAMGPAQFIPSTWMLYKARLDGLLGRPADPWNIKDAFLASALYLADSGATTQTYNAEWCAAQRYFSGRCGTTYRFYGDSVMSLAARYEQDIKTLESAR</sequence>
<evidence type="ECO:0000259" key="2">
    <source>
        <dbReference type="Pfam" id="PF13406"/>
    </source>
</evidence>
<dbReference type="GO" id="GO:0008933">
    <property type="term" value="F:peptidoglycan lytic transglycosylase activity"/>
    <property type="evidence" value="ECO:0007669"/>
    <property type="project" value="TreeGrafter"/>
</dbReference>
<name>A0A1G2QWT7_9BACT</name>
<reference evidence="3 4" key="1">
    <citation type="journal article" date="2016" name="Nat. Commun.">
        <title>Thousands of microbial genomes shed light on interconnected biogeochemical processes in an aquifer system.</title>
        <authorList>
            <person name="Anantharaman K."/>
            <person name="Brown C.T."/>
            <person name="Hug L.A."/>
            <person name="Sharon I."/>
            <person name="Castelle C.J."/>
            <person name="Probst A.J."/>
            <person name="Thomas B.C."/>
            <person name="Singh A."/>
            <person name="Wilkins M.J."/>
            <person name="Karaoz U."/>
            <person name="Brodie E.L."/>
            <person name="Williams K.H."/>
            <person name="Hubbard S.S."/>
            <person name="Banfield J.F."/>
        </authorList>
    </citation>
    <scope>NUCLEOTIDE SEQUENCE [LARGE SCALE GENOMIC DNA]</scope>
</reference>
<dbReference type="EMBL" id="MHTS01000001">
    <property type="protein sequence ID" value="OHA65075.1"/>
    <property type="molecule type" value="Genomic_DNA"/>
</dbReference>
<proteinExistence type="predicted"/>
<evidence type="ECO:0000256" key="1">
    <source>
        <dbReference type="SAM" id="Coils"/>
    </source>
</evidence>
<dbReference type="PANTHER" id="PTHR30163:SF8">
    <property type="entry name" value="LYTIC MUREIN TRANSGLYCOSYLASE"/>
    <property type="match status" value="1"/>
</dbReference>
<accession>A0A1G2QWT7</accession>
<keyword evidence="1" id="KW-0175">Coiled coil</keyword>
<dbReference type="Proteomes" id="UP000178170">
    <property type="component" value="Unassembled WGS sequence"/>
</dbReference>
<protein>
    <recommendedName>
        <fullName evidence="2">Transglycosylase SLT domain-containing protein</fullName>
    </recommendedName>
</protein>
<dbReference type="GO" id="GO:0009253">
    <property type="term" value="P:peptidoglycan catabolic process"/>
    <property type="evidence" value="ECO:0007669"/>
    <property type="project" value="TreeGrafter"/>
</dbReference>
<dbReference type="AlphaFoldDB" id="A0A1G2QWT7"/>
<dbReference type="Gene3D" id="6.10.250.3150">
    <property type="match status" value="1"/>
</dbReference>
<dbReference type="InterPro" id="IPR031304">
    <property type="entry name" value="SLT_2"/>
</dbReference>
<gene>
    <name evidence="3" type="ORF">A2843_00885</name>
</gene>
<dbReference type="InterPro" id="IPR043426">
    <property type="entry name" value="MltB-like"/>
</dbReference>
<organism evidence="3 4">
    <name type="scientific">Candidatus Wildermuthbacteria bacterium RIFCSPHIGHO2_01_FULL_48_27b</name>
    <dbReference type="NCBI Taxonomy" id="1802447"/>
    <lineage>
        <taxon>Bacteria</taxon>
        <taxon>Candidatus Wildermuthiibacteriota</taxon>
    </lineage>
</organism>
<dbReference type="PANTHER" id="PTHR30163">
    <property type="entry name" value="MEMBRANE-BOUND LYTIC MUREIN TRANSGLYCOSYLASE B"/>
    <property type="match status" value="1"/>
</dbReference>
<feature type="coiled-coil region" evidence="1">
    <location>
        <begin position="37"/>
        <end position="134"/>
    </location>
</feature>
<evidence type="ECO:0000313" key="3">
    <source>
        <dbReference type="EMBL" id="OHA65075.1"/>
    </source>
</evidence>
<feature type="coiled-coil region" evidence="1">
    <location>
        <begin position="163"/>
        <end position="197"/>
    </location>
</feature>
<dbReference type="InterPro" id="IPR023346">
    <property type="entry name" value="Lysozyme-like_dom_sf"/>
</dbReference>
<comment type="caution">
    <text evidence="3">The sequence shown here is derived from an EMBL/GenBank/DDBJ whole genome shotgun (WGS) entry which is preliminary data.</text>
</comment>
<dbReference type="Gene3D" id="1.10.8.350">
    <property type="entry name" value="Bacterial muramidase"/>
    <property type="match status" value="1"/>
</dbReference>
<dbReference type="Pfam" id="PF13406">
    <property type="entry name" value="SLT_2"/>
    <property type="match status" value="1"/>
</dbReference>
<feature type="domain" description="Transglycosylase SLT" evidence="2">
    <location>
        <begin position="272"/>
        <end position="411"/>
    </location>
</feature>
<dbReference type="SUPFAM" id="SSF53955">
    <property type="entry name" value="Lysozyme-like"/>
    <property type="match status" value="1"/>
</dbReference>
<evidence type="ECO:0000313" key="4">
    <source>
        <dbReference type="Proteomes" id="UP000178170"/>
    </source>
</evidence>